<reference evidence="3 4" key="1">
    <citation type="submission" date="2018-02" db="EMBL/GenBank/DDBJ databases">
        <title>The genomes of Aspergillus section Nigri reveals drivers in fungal speciation.</title>
        <authorList>
            <consortium name="DOE Joint Genome Institute"/>
            <person name="Vesth T.C."/>
            <person name="Nybo J."/>
            <person name="Theobald S."/>
            <person name="Brandl J."/>
            <person name="Frisvad J.C."/>
            <person name="Nielsen K.F."/>
            <person name="Lyhne E.K."/>
            <person name="Kogle M.E."/>
            <person name="Kuo A."/>
            <person name="Riley R."/>
            <person name="Clum A."/>
            <person name="Nolan M."/>
            <person name="Lipzen A."/>
            <person name="Salamov A."/>
            <person name="Henrissat B."/>
            <person name="Wiebenga A."/>
            <person name="De vries R.P."/>
            <person name="Grigoriev I.V."/>
            <person name="Mortensen U.H."/>
            <person name="Andersen M.R."/>
            <person name="Baker S.E."/>
        </authorList>
    </citation>
    <scope>NUCLEOTIDE SEQUENCE [LARGE SCALE GENOMIC DNA]</scope>
    <source>
        <strain evidence="3 4">CBS 115571</strain>
    </source>
</reference>
<name>A0A2V5H6U9_ASPV1</name>
<sequence length="165" mass="18864">MGVLLRRDWYVTSPHHGIGYIRISWIRETYNGYVCDGNSWYDWGRWIAFAVIVGVALLVFFLFACFNARRRRRQGLRPHPGTAWLAGPPPTFQQSQQQQQPGQPYYADPYYQPAPPPQYSPHPQYGYFGGQQQTGIELQTPQNAYHNGGERVYQPPPGPPPASKV</sequence>
<feature type="compositionally biased region" description="Low complexity" evidence="1">
    <location>
        <begin position="121"/>
        <end position="135"/>
    </location>
</feature>
<proteinExistence type="predicted"/>
<feature type="transmembrane region" description="Helical" evidence="2">
    <location>
        <begin position="46"/>
        <end position="68"/>
    </location>
</feature>
<dbReference type="EMBL" id="KZ825129">
    <property type="protein sequence ID" value="PYI19965.1"/>
    <property type="molecule type" value="Genomic_DNA"/>
</dbReference>
<dbReference type="GO" id="GO:0016192">
    <property type="term" value="P:vesicle-mediated transport"/>
    <property type="evidence" value="ECO:0007669"/>
    <property type="project" value="TreeGrafter"/>
</dbReference>
<dbReference type="InterPro" id="IPR020999">
    <property type="entry name" value="Chitin_synth_reg_RCR"/>
</dbReference>
<feature type="region of interest" description="Disordered" evidence="1">
    <location>
        <begin position="77"/>
        <end position="165"/>
    </location>
</feature>
<evidence type="ECO:0000313" key="3">
    <source>
        <dbReference type="EMBL" id="PYI19965.1"/>
    </source>
</evidence>
<feature type="compositionally biased region" description="Polar residues" evidence="1">
    <location>
        <begin position="136"/>
        <end position="145"/>
    </location>
</feature>
<evidence type="ECO:0000313" key="4">
    <source>
        <dbReference type="Proteomes" id="UP000249829"/>
    </source>
</evidence>
<dbReference type="Pfam" id="PF12273">
    <property type="entry name" value="RCR"/>
    <property type="match status" value="1"/>
</dbReference>
<organism evidence="3 4">
    <name type="scientific">Aspergillus violaceofuscus (strain CBS 115571)</name>
    <dbReference type="NCBI Taxonomy" id="1450538"/>
    <lineage>
        <taxon>Eukaryota</taxon>
        <taxon>Fungi</taxon>
        <taxon>Dikarya</taxon>
        <taxon>Ascomycota</taxon>
        <taxon>Pezizomycotina</taxon>
        <taxon>Eurotiomycetes</taxon>
        <taxon>Eurotiomycetidae</taxon>
        <taxon>Eurotiales</taxon>
        <taxon>Aspergillaceae</taxon>
        <taxon>Aspergillus</taxon>
    </lineage>
</organism>
<evidence type="ECO:0000256" key="2">
    <source>
        <dbReference type="SAM" id="Phobius"/>
    </source>
</evidence>
<gene>
    <name evidence="3" type="ORF">BO99DRAFT_432099</name>
</gene>
<feature type="compositionally biased region" description="Pro residues" evidence="1">
    <location>
        <begin position="154"/>
        <end position="165"/>
    </location>
</feature>
<evidence type="ECO:0008006" key="5">
    <source>
        <dbReference type="Google" id="ProtNLM"/>
    </source>
</evidence>
<dbReference type="Proteomes" id="UP000249829">
    <property type="component" value="Unassembled WGS sequence"/>
</dbReference>
<evidence type="ECO:0000256" key="1">
    <source>
        <dbReference type="SAM" id="MobiDB-lite"/>
    </source>
</evidence>
<keyword evidence="2" id="KW-0812">Transmembrane</keyword>
<accession>A0A2V5H6U9</accession>
<keyword evidence="2" id="KW-0472">Membrane</keyword>
<feature type="compositionally biased region" description="Low complexity" evidence="1">
    <location>
        <begin position="92"/>
        <end position="111"/>
    </location>
</feature>
<dbReference type="PANTHER" id="PTHR28187">
    <property type="entry name" value="PROTEIN RCR1-RELATED"/>
    <property type="match status" value="1"/>
</dbReference>
<dbReference type="AlphaFoldDB" id="A0A2V5H6U9"/>
<keyword evidence="2" id="KW-1133">Transmembrane helix</keyword>
<dbReference type="PANTHER" id="PTHR28187:SF1">
    <property type="entry name" value="PROTEIN RCR1-RELATED"/>
    <property type="match status" value="1"/>
</dbReference>
<keyword evidence="4" id="KW-1185">Reference proteome</keyword>
<dbReference type="OMA" id="YDWGRWV"/>
<protein>
    <recommendedName>
        <fullName evidence="5">Chitin synthesis regulation, resistance to congo red-domain-containing protein</fullName>
    </recommendedName>
</protein>